<dbReference type="Proteomes" id="UP000838763">
    <property type="component" value="Unassembled WGS sequence"/>
</dbReference>
<name>A0A9P1GX64_9PEZI</name>
<dbReference type="PANTHER" id="PTHR47582:SF1">
    <property type="entry name" value="P450, PUTATIVE (EUROFUNG)-RELATED"/>
    <property type="match status" value="1"/>
</dbReference>
<dbReference type="OrthoDB" id="1470350at2759"/>
<dbReference type="GO" id="GO:0005506">
    <property type="term" value="F:iron ion binding"/>
    <property type="evidence" value="ECO:0007669"/>
    <property type="project" value="InterPro"/>
</dbReference>
<dbReference type="Pfam" id="PF00067">
    <property type="entry name" value="p450"/>
    <property type="match status" value="1"/>
</dbReference>
<evidence type="ECO:0000256" key="2">
    <source>
        <dbReference type="ARBA" id="ARBA00010617"/>
    </source>
</evidence>
<evidence type="ECO:0000256" key="6">
    <source>
        <dbReference type="PIRSR" id="PIRSR602403-1"/>
    </source>
</evidence>
<keyword evidence="6" id="KW-0349">Heme</keyword>
<comment type="cofactor">
    <cofactor evidence="1 6">
        <name>heme</name>
        <dbReference type="ChEBI" id="CHEBI:30413"/>
    </cofactor>
</comment>
<dbReference type="Gene3D" id="1.10.630.10">
    <property type="entry name" value="Cytochrome P450"/>
    <property type="match status" value="1"/>
</dbReference>
<keyword evidence="5" id="KW-0503">Monooxygenase</keyword>
<dbReference type="EMBL" id="CALLCH030000004">
    <property type="protein sequence ID" value="CAI4212376.1"/>
    <property type="molecule type" value="Genomic_DNA"/>
</dbReference>
<dbReference type="GO" id="GO:0016705">
    <property type="term" value="F:oxidoreductase activity, acting on paired donors, with incorporation or reduction of molecular oxygen"/>
    <property type="evidence" value="ECO:0007669"/>
    <property type="project" value="InterPro"/>
</dbReference>
<keyword evidence="8" id="KW-1185">Reference proteome</keyword>
<evidence type="ECO:0000313" key="8">
    <source>
        <dbReference type="Proteomes" id="UP000838763"/>
    </source>
</evidence>
<evidence type="ECO:0008006" key="9">
    <source>
        <dbReference type="Google" id="ProtNLM"/>
    </source>
</evidence>
<dbReference type="InterPro" id="IPR002403">
    <property type="entry name" value="Cyt_P450_E_grp-IV"/>
</dbReference>
<evidence type="ECO:0000313" key="7">
    <source>
        <dbReference type="EMBL" id="CAI4212376.1"/>
    </source>
</evidence>
<dbReference type="InterPro" id="IPR001128">
    <property type="entry name" value="Cyt_P450"/>
</dbReference>
<organism evidence="7 8">
    <name type="scientific">Parascedosporium putredinis</name>
    <dbReference type="NCBI Taxonomy" id="1442378"/>
    <lineage>
        <taxon>Eukaryota</taxon>
        <taxon>Fungi</taxon>
        <taxon>Dikarya</taxon>
        <taxon>Ascomycota</taxon>
        <taxon>Pezizomycotina</taxon>
        <taxon>Sordariomycetes</taxon>
        <taxon>Hypocreomycetidae</taxon>
        <taxon>Microascales</taxon>
        <taxon>Microascaceae</taxon>
        <taxon>Parascedosporium</taxon>
    </lineage>
</organism>
<dbReference type="GO" id="GO:0020037">
    <property type="term" value="F:heme binding"/>
    <property type="evidence" value="ECO:0007669"/>
    <property type="project" value="InterPro"/>
</dbReference>
<dbReference type="AlphaFoldDB" id="A0A9P1GX64"/>
<dbReference type="PANTHER" id="PTHR47582">
    <property type="entry name" value="P450, PUTATIVE (EUROFUNG)-RELATED"/>
    <property type="match status" value="1"/>
</dbReference>
<dbReference type="GO" id="GO:0004497">
    <property type="term" value="F:monooxygenase activity"/>
    <property type="evidence" value="ECO:0007669"/>
    <property type="project" value="UniProtKB-KW"/>
</dbReference>
<feature type="binding site" description="axial binding residue" evidence="6">
    <location>
        <position position="428"/>
    </location>
    <ligand>
        <name>heme</name>
        <dbReference type="ChEBI" id="CHEBI:30413"/>
    </ligand>
    <ligandPart>
        <name>Fe</name>
        <dbReference type="ChEBI" id="CHEBI:18248"/>
    </ligandPart>
</feature>
<sequence>MLSSPNLGGLLASLTQGEWTPGEVATALAVPLVLYLVKIVVFPTVDPREPPKDYAMPICSLPMLHGYVYVINDPVLISAAMRNRNLSFDPFSLEFASGAMGMTKEHVEIFSRPGNMEEVSRVIHAALSGDNVFRMNVRALKDIAAELSNVPSGNEGLRVPDCATWLRNVIALATMTAMFGKNSPFTADDVPDFWEFDKGVGLLALGIAPTLLAPKSLAARARSQAKLTAYYEAHHDQADDVAAIIRDRAALERRHGIPDRELALIEYSMLFVSTTNTIPTLIWFFIHVFAHKDLAARIRAEVALVATVATDPDTGRRTTASIDLSRLEKACPTLHATYRETLRKYSDVLGNRRVMADTTLRHPVTGREYLLKKGVNVQWAAQVTHGLDDVWGEGNDAFDPDRFVETSAVDEKKRRGAMIPFGGGRNLCPGRNFAQAENLGLVSAVALGFDVEGMEVPGAVNAYMGTAVKRPEWGDVGPPIHLKRRPGWEDVAWEFKC</sequence>
<accession>A0A9P1GX64</accession>
<evidence type="ECO:0000256" key="3">
    <source>
        <dbReference type="ARBA" id="ARBA00022723"/>
    </source>
</evidence>
<dbReference type="InterPro" id="IPR053007">
    <property type="entry name" value="CYP450_monoxygenase_sec-met"/>
</dbReference>
<protein>
    <recommendedName>
        <fullName evidence="9">Cytochrome P450</fullName>
    </recommendedName>
</protein>
<keyword evidence="4 6" id="KW-0408">Iron</keyword>
<keyword evidence="3 6" id="KW-0479">Metal-binding</keyword>
<dbReference type="CDD" id="cd11040">
    <property type="entry name" value="CYP7_CYP8-like"/>
    <property type="match status" value="1"/>
</dbReference>
<dbReference type="SUPFAM" id="SSF48264">
    <property type="entry name" value="Cytochrome P450"/>
    <property type="match status" value="1"/>
</dbReference>
<comment type="similarity">
    <text evidence="2">Belongs to the cytochrome P450 family.</text>
</comment>
<proteinExistence type="inferred from homology"/>
<keyword evidence="5" id="KW-0560">Oxidoreductase</keyword>
<dbReference type="InterPro" id="IPR036396">
    <property type="entry name" value="Cyt_P450_sf"/>
</dbReference>
<evidence type="ECO:0000256" key="1">
    <source>
        <dbReference type="ARBA" id="ARBA00001971"/>
    </source>
</evidence>
<evidence type="ECO:0000256" key="4">
    <source>
        <dbReference type="ARBA" id="ARBA00023004"/>
    </source>
</evidence>
<reference evidence="7" key="1">
    <citation type="submission" date="2022-11" db="EMBL/GenBank/DDBJ databases">
        <authorList>
            <person name="Scott C."/>
            <person name="Bruce N."/>
        </authorList>
    </citation>
    <scope>NUCLEOTIDE SEQUENCE</scope>
</reference>
<dbReference type="PRINTS" id="PR00465">
    <property type="entry name" value="EP450IV"/>
</dbReference>
<gene>
    <name evidence="7" type="ORF">PPNO1_LOCUS2141</name>
</gene>
<evidence type="ECO:0000256" key="5">
    <source>
        <dbReference type="ARBA" id="ARBA00023033"/>
    </source>
</evidence>
<comment type="caution">
    <text evidence="7">The sequence shown here is derived from an EMBL/GenBank/DDBJ whole genome shotgun (WGS) entry which is preliminary data.</text>
</comment>